<protein>
    <submittedName>
        <fullName evidence="2">Uncharacterized protein</fullName>
    </submittedName>
</protein>
<organism evidence="2 3">
    <name type="scientific">Gossypium arboreum</name>
    <name type="common">Tree cotton</name>
    <name type="synonym">Gossypium nanking</name>
    <dbReference type="NCBI Taxonomy" id="29729"/>
    <lineage>
        <taxon>Eukaryota</taxon>
        <taxon>Viridiplantae</taxon>
        <taxon>Streptophyta</taxon>
        <taxon>Embryophyta</taxon>
        <taxon>Tracheophyta</taxon>
        <taxon>Spermatophyta</taxon>
        <taxon>Magnoliopsida</taxon>
        <taxon>eudicotyledons</taxon>
        <taxon>Gunneridae</taxon>
        <taxon>Pentapetalae</taxon>
        <taxon>rosids</taxon>
        <taxon>malvids</taxon>
        <taxon>Malvales</taxon>
        <taxon>Malvaceae</taxon>
        <taxon>Malvoideae</taxon>
        <taxon>Gossypium</taxon>
    </lineage>
</organism>
<accession>A0A0B0NQ74</accession>
<gene>
    <name evidence="2" type="ORF">F383_18757</name>
</gene>
<dbReference type="Proteomes" id="UP000032142">
    <property type="component" value="Unassembled WGS sequence"/>
</dbReference>
<reference evidence="3" key="1">
    <citation type="submission" date="2014-09" db="EMBL/GenBank/DDBJ databases">
        <authorList>
            <person name="Mudge J."/>
            <person name="Ramaraj T."/>
            <person name="Lindquist I.E."/>
            <person name="Bharti A.K."/>
            <person name="Sundararajan A."/>
            <person name="Cameron C.T."/>
            <person name="Woodward J.E."/>
            <person name="May G.D."/>
            <person name="Brubaker C."/>
            <person name="Broadhvest J."/>
            <person name="Wilkins T.A."/>
        </authorList>
    </citation>
    <scope>NUCLEOTIDE SEQUENCE</scope>
    <source>
        <strain evidence="3">cv. AKA8401</strain>
    </source>
</reference>
<feature type="signal peptide" evidence="1">
    <location>
        <begin position="1"/>
        <end position="21"/>
    </location>
</feature>
<evidence type="ECO:0000313" key="3">
    <source>
        <dbReference type="Proteomes" id="UP000032142"/>
    </source>
</evidence>
<name>A0A0B0NQ74_GOSAR</name>
<proteinExistence type="predicted"/>
<feature type="chain" id="PRO_5002058992" evidence="1">
    <location>
        <begin position="22"/>
        <end position="31"/>
    </location>
</feature>
<evidence type="ECO:0000313" key="2">
    <source>
        <dbReference type="EMBL" id="KHG13221.1"/>
    </source>
</evidence>
<sequence>MVKSLFFGWHTLLSMTVLCSTLSGDHCSKLD</sequence>
<keyword evidence="3" id="KW-1185">Reference proteome</keyword>
<evidence type="ECO:0000256" key="1">
    <source>
        <dbReference type="SAM" id="SignalP"/>
    </source>
</evidence>
<keyword evidence="1" id="KW-0732">Signal</keyword>
<dbReference type="AlphaFoldDB" id="A0A0B0NQ74"/>
<dbReference type="EMBL" id="KN399111">
    <property type="protein sequence ID" value="KHG13221.1"/>
    <property type="molecule type" value="Genomic_DNA"/>
</dbReference>